<dbReference type="InterPro" id="IPR002562">
    <property type="entry name" value="3'-5'_exonuclease_dom"/>
</dbReference>
<keyword evidence="1" id="KW-0540">Nuclease</keyword>
<evidence type="ECO:0000256" key="2">
    <source>
        <dbReference type="ARBA" id="ARBA00022801"/>
    </source>
</evidence>
<keyword evidence="6" id="KW-1185">Reference proteome</keyword>
<feature type="compositionally biased region" description="Low complexity" evidence="3">
    <location>
        <begin position="62"/>
        <end position="72"/>
    </location>
</feature>
<dbReference type="AlphaFoldDB" id="A0AAD5XGJ2"/>
<feature type="region of interest" description="Disordered" evidence="3">
    <location>
        <begin position="27"/>
        <end position="79"/>
    </location>
</feature>
<dbReference type="Proteomes" id="UP001211907">
    <property type="component" value="Unassembled WGS sequence"/>
</dbReference>
<name>A0AAD5XGJ2_9FUNG</name>
<comment type="caution">
    <text evidence="5">The sequence shown here is derived from an EMBL/GenBank/DDBJ whole genome shotgun (WGS) entry which is preliminary data.</text>
</comment>
<evidence type="ECO:0000313" key="5">
    <source>
        <dbReference type="EMBL" id="KAJ3122305.1"/>
    </source>
</evidence>
<dbReference type="PANTHER" id="PTHR13620">
    <property type="entry name" value="3-5 EXONUCLEASE"/>
    <property type="match status" value="1"/>
</dbReference>
<accession>A0AAD5XGJ2</accession>
<dbReference type="Pfam" id="PF01612">
    <property type="entry name" value="DNA_pol_A_exo1"/>
    <property type="match status" value="1"/>
</dbReference>
<evidence type="ECO:0000259" key="4">
    <source>
        <dbReference type="Pfam" id="PF01612"/>
    </source>
</evidence>
<keyword evidence="2" id="KW-0378">Hydrolase</keyword>
<dbReference type="InterPro" id="IPR036397">
    <property type="entry name" value="RNaseH_sf"/>
</dbReference>
<proteinExistence type="predicted"/>
<dbReference type="GO" id="GO:0006139">
    <property type="term" value="P:nucleobase-containing compound metabolic process"/>
    <property type="evidence" value="ECO:0007669"/>
    <property type="project" value="InterPro"/>
</dbReference>
<organism evidence="5 6">
    <name type="scientific">Physocladia obscura</name>
    <dbReference type="NCBI Taxonomy" id="109957"/>
    <lineage>
        <taxon>Eukaryota</taxon>
        <taxon>Fungi</taxon>
        <taxon>Fungi incertae sedis</taxon>
        <taxon>Chytridiomycota</taxon>
        <taxon>Chytridiomycota incertae sedis</taxon>
        <taxon>Chytridiomycetes</taxon>
        <taxon>Chytridiales</taxon>
        <taxon>Chytriomycetaceae</taxon>
        <taxon>Physocladia</taxon>
    </lineage>
</organism>
<reference evidence="5" key="1">
    <citation type="submission" date="2020-05" db="EMBL/GenBank/DDBJ databases">
        <title>Phylogenomic resolution of chytrid fungi.</title>
        <authorList>
            <person name="Stajich J.E."/>
            <person name="Amses K."/>
            <person name="Simmons R."/>
            <person name="Seto K."/>
            <person name="Myers J."/>
            <person name="Bonds A."/>
            <person name="Quandt C.A."/>
            <person name="Barry K."/>
            <person name="Liu P."/>
            <person name="Grigoriev I."/>
            <person name="Longcore J.E."/>
            <person name="James T.Y."/>
        </authorList>
    </citation>
    <scope>NUCLEOTIDE SEQUENCE</scope>
    <source>
        <strain evidence="5">JEL0513</strain>
    </source>
</reference>
<evidence type="ECO:0000256" key="1">
    <source>
        <dbReference type="ARBA" id="ARBA00022722"/>
    </source>
</evidence>
<dbReference type="InterPro" id="IPR051132">
    <property type="entry name" value="3-5_Exonuclease_domain"/>
</dbReference>
<evidence type="ECO:0000313" key="6">
    <source>
        <dbReference type="Proteomes" id="UP001211907"/>
    </source>
</evidence>
<protein>
    <recommendedName>
        <fullName evidence="4">3'-5' exonuclease domain-containing protein</fullName>
    </recommendedName>
</protein>
<gene>
    <name evidence="5" type="ORF">HK100_012042</name>
</gene>
<dbReference type="GO" id="GO:0003676">
    <property type="term" value="F:nucleic acid binding"/>
    <property type="evidence" value="ECO:0007669"/>
    <property type="project" value="InterPro"/>
</dbReference>
<dbReference type="CDD" id="cd06141">
    <property type="entry name" value="WRN_exo"/>
    <property type="match status" value="1"/>
</dbReference>
<feature type="domain" description="3'-5' exonuclease" evidence="4">
    <location>
        <begin position="325"/>
        <end position="500"/>
    </location>
</feature>
<evidence type="ECO:0000256" key="3">
    <source>
        <dbReference type="SAM" id="MobiDB-lite"/>
    </source>
</evidence>
<dbReference type="EMBL" id="JADGJH010000819">
    <property type="protein sequence ID" value="KAJ3122305.1"/>
    <property type="molecule type" value="Genomic_DNA"/>
</dbReference>
<sequence>MSKKRGLVATSESFLGGAIAGAKHKKLPASHPLPARPEMKAEQSPVFSRNPGAGSILPSVSQQRQRQQQQHWQRQKALPAAARFPTRNDYVVPTGNHRDYNKSMKKSFMTSFTAIIQLLNFAFKNKETLQKSTFDKMSDTDKAKLLLGKEKMVNYIPQLTERGLLLSAVGSMISQYIPTGWKPFWLSRHHSGGLASYLAFFPRVFKLNRGGAVSTDSWTTPSGNVVADQDRVSFSDSIMSTVTFPVIVANPDAERIFDEYESSGFDPPLAIAADLPFPLIPCFLPVGYDIVYGVDASLCDAFIISRLVSRIEPDGTWIEHENLILGFDTESTQEFFTKQAANQPPCLLQISTQNACLLVHGSAIQSLPQSVKWVLENPRIKKVVVSAGQEARDLAKFGIRPASLLEIVAPKLDTLTPVAKVAVVAKTATADEATSVISGGGEVGKRQLSLATMAAMYLGLKMAKPRSLQVGNWKNSLSEPQKNYAATDAWVSLLVFQALQVPPPISNSNENIWWDDGQTLLRRTSCFNATPAMEVHLVTNGFEKLRGTGKENGGISVFAERPEKRVELSFLKAVYSTV</sequence>
<dbReference type="PANTHER" id="PTHR13620:SF104">
    <property type="entry name" value="EXONUCLEASE 3'-5' DOMAIN-CONTAINING PROTEIN 2"/>
    <property type="match status" value="1"/>
</dbReference>
<dbReference type="Gene3D" id="3.30.420.10">
    <property type="entry name" value="Ribonuclease H-like superfamily/Ribonuclease H"/>
    <property type="match status" value="1"/>
</dbReference>
<dbReference type="GO" id="GO:0005737">
    <property type="term" value="C:cytoplasm"/>
    <property type="evidence" value="ECO:0007669"/>
    <property type="project" value="TreeGrafter"/>
</dbReference>
<dbReference type="SUPFAM" id="SSF53098">
    <property type="entry name" value="Ribonuclease H-like"/>
    <property type="match status" value="1"/>
</dbReference>
<dbReference type="GO" id="GO:0005634">
    <property type="term" value="C:nucleus"/>
    <property type="evidence" value="ECO:0007669"/>
    <property type="project" value="TreeGrafter"/>
</dbReference>
<dbReference type="InterPro" id="IPR012337">
    <property type="entry name" value="RNaseH-like_sf"/>
</dbReference>
<dbReference type="GO" id="GO:0008408">
    <property type="term" value="F:3'-5' exonuclease activity"/>
    <property type="evidence" value="ECO:0007669"/>
    <property type="project" value="InterPro"/>
</dbReference>